<sequence length="99" mass="10184">MSVISASTNVDTIKNIALGLSAGSLVLGLIAMKVISNVVGKIVSLVVFVAIALAGYSQRASIIDCASKVQDQATATASVNTQCTFFGRTIDVKVPQPSK</sequence>
<keyword evidence="1" id="KW-0812">Transmembrane</keyword>
<keyword evidence="1" id="KW-1133">Transmembrane helix</keyword>
<reference evidence="2" key="1">
    <citation type="submission" date="2020-05" db="EMBL/GenBank/DDBJ databases">
        <authorList>
            <person name="Chiriac C."/>
            <person name="Salcher M."/>
            <person name="Ghai R."/>
            <person name="Kavagutti S V."/>
        </authorList>
    </citation>
    <scope>NUCLEOTIDE SEQUENCE</scope>
</reference>
<evidence type="ECO:0000313" key="2">
    <source>
        <dbReference type="EMBL" id="CAB4592523.1"/>
    </source>
</evidence>
<gene>
    <name evidence="2" type="ORF">UFOPK1808_00239</name>
</gene>
<dbReference type="EMBL" id="CAEZUL010000014">
    <property type="protein sequence ID" value="CAB4592523.1"/>
    <property type="molecule type" value="Genomic_DNA"/>
</dbReference>
<organism evidence="2">
    <name type="scientific">freshwater metagenome</name>
    <dbReference type="NCBI Taxonomy" id="449393"/>
    <lineage>
        <taxon>unclassified sequences</taxon>
        <taxon>metagenomes</taxon>
        <taxon>ecological metagenomes</taxon>
    </lineage>
</organism>
<name>A0A6J6G018_9ZZZZ</name>
<accession>A0A6J6G018</accession>
<dbReference type="AlphaFoldDB" id="A0A6J6G018"/>
<keyword evidence="1" id="KW-0472">Membrane</keyword>
<protein>
    <submittedName>
        <fullName evidence="2">Unannotated protein</fullName>
    </submittedName>
</protein>
<evidence type="ECO:0000256" key="1">
    <source>
        <dbReference type="SAM" id="Phobius"/>
    </source>
</evidence>
<feature type="transmembrane region" description="Helical" evidence="1">
    <location>
        <begin position="12"/>
        <end position="31"/>
    </location>
</feature>
<proteinExistence type="predicted"/>
<feature type="transmembrane region" description="Helical" evidence="1">
    <location>
        <begin position="38"/>
        <end position="56"/>
    </location>
</feature>